<dbReference type="OrthoDB" id="274477at2"/>
<dbReference type="RefSeq" id="WP_145351458.1">
    <property type="nucleotide sequence ID" value="NZ_CP036262.1"/>
</dbReference>
<dbReference type="InterPro" id="IPR011990">
    <property type="entry name" value="TPR-like_helical_dom_sf"/>
</dbReference>
<evidence type="ECO:0000313" key="1">
    <source>
        <dbReference type="EMBL" id="QDS93261.1"/>
    </source>
</evidence>
<gene>
    <name evidence="1" type="primary">bamD</name>
    <name evidence="1" type="ORF">FF011L_20230</name>
</gene>
<reference evidence="1 2" key="1">
    <citation type="submission" date="2019-02" db="EMBL/GenBank/DDBJ databases">
        <title>Deep-cultivation of Planctomycetes and their phenomic and genomic characterization uncovers novel biology.</title>
        <authorList>
            <person name="Wiegand S."/>
            <person name="Jogler M."/>
            <person name="Boedeker C."/>
            <person name="Pinto D."/>
            <person name="Vollmers J."/>
            <person name="Rivas-Marin E."/>
            <person name="Kohn T."/>
            <person name="Peeters S.H."/>
            <person name="Heuer A."/>
            <person name="Rast P."/>
            <person name="Oberbeckmann S."/>
            <person name="Bunk B."/>
            <person name="Jeske O."/>
            <person name="Meyerdierks A."/>
            <person name="Storesund J.E."/>
            <person name="Kallscheuer N."/>
            <person name="Luecker S."/>
            <person name="Lage O.M."/>
            <person name="Pohl T."/>
            <person name="Merkel B.J."/>
            <person name="Hornburger P."/>
            <person name="Mueller R.-W."/>
            <person name="Bruemmer F."/>
            <person name="Labrenz M."/>
            <person name="Spormann A.M."/>
            <person name="Op den Camp H."/>
            <person name="Overmann J."/>
            <person name="Amann R."/>
            <person name="Jetten M.S.M."/>
            <person name="Mascher T."/>
            <person name="Medema M.H."/>
            <person name="Devos D.P."/>
            <person name="Kaster A.-K."/>
            <person name="Ovreas L."/>
            <person name="Rohde M."/>
            <person name="Galperin M.Y."/>
            <person name="Jogler C."/>
        </authorList>
    </citation>
    <scope>NUCLEOTIDE SEQUENCE [LARGE SCALE GENOMIC DNA]</scope>
    <source>
        <strain evidence="1 2">FF011L</strain>
    </source>
</reference>
<dbReference type="PROSITE" id="PS51257">
    <property type="entry name" value="PROKAR_LIPOPROTEIN"/>
    <property type="match status" value="1"/>
</dbReference>
<protein>
    <submittedName>
        <fullName evidence="1">Outer membrane protein assembly factor BamD</fullName>
    </submittedName>
</protein>
<evidence type="ECO:0000313" key="2">
    <source>
        <dbReference type="Proteomes" id="UP000320672"/>
    </source>
</evidence>
<dbReference type="KEGG" id="rml:FF011L_20230"/>
<organism evidence="1 2">
    <name type="scientific">Roseimaritima multifibrata</name>
    <dbReference type="NCBI Taxonomy" id="1930274"/>
    <lineage>
        <taxon>Bacteria</taxon>
        <taxon>Pseudomonadati</taxon>
        <taxon>Planctomycetota</taxon>
        <taxon>Planctomycetia</taxon>
        <taxon>Pirellulales</taxon>
        <taxon>Pirellulaceae</taxon>
        <taxon>Roseimaritima</taxon>
    </lineage>
</organism>
<sequence>MSVAKILFSKKIQRIHCRKTLVALSICWLGLSGCQSLTGNRSAETRTLEGPPPANQPVSFNETAAYEEDEESGIRATTESSTNRVVSFMTGREPLNKAKAKELYLEGDRVFRSAAGLPRDQAKKKYEEAAKLFIRCGQAHPGSAIEQDALLMTGESYFFADRLTDAEDAFAKLQKEHPRNQHNDRAAARLFEISQYWIETEKAGNSTWMPLNFFDPARPFIDADGHAIRVLDNIRYNDPTGVLSDDATMAAGVEKMRQEKYQDADDFFTDLRQTFPDSEHQFNAHIMGLRCKLLIYAGPSYSGVMLDEADKLLSQTRKRFPDRMSDAKLSEELARIGAEIDFKKAEKLENRAAYRKRRSEYGAARVYYREILEKHPSTPFADKAREALAQMDGKPDVPGRPLDWVADLFPTERRSKPLILSNDAALSR</sequence>
<dbReference type="InterPro" id="IPR019734">
    <property type="entry name" value="TPR_rpt"/>
</dbReference>
<dbReference type="AlphaFoldDB" id="A0A517MEF4"/>
<dbReference type="SUPFAM" id="SSF48452">
    <property type="entry name" value="TPR-like"/>
    <property type="match status" value="1"/>
</dbReference>
<accession>A0A517MEF4</accession>
<dbReference type="Proteomes" id="UP000320672">
    <property type="component" value="Chromosome"/>
</dbReference>
<dbReference type="Pfam" id="PF13174">
    <property type="entry name" value="TPR_6"/>
    <property type="match status" value="1"/>
</dbReference>
<dbReference type="EMBL" id="CP036262">
    <property type="protein sequence ID" value="QDS93261.1"/>
    <property type="molecule type" value="Genomic_DNA"/>
</dbReference>
<proteinExistence type="predicted"/>
<dbReference type="Gene3D" id="1.25.40.10">
    <property type="entry name" value="Tetratricopeptide repeat domain"/>
    <property type="match status" value="2"/>
</dbReference>
<keyword evidence="2" id="KW-1185">Reference proteome</keyword>
<name>A0A517MEF4_9BACT</name>